<name>A0ACB9FYC1_9ASTR</name>
<reference evidence="1 2" key="2">
    <citation type="journal article" date="2022" name="Mol. Ecol. Resour.">
        <title>The genomes of chicory, endive, great burdock and yacon provide insights into Asteraceae paleo-polyploidization history and plant inulin production.</title>
        <authorList>
            <person name="Fan W."/>
            <person name="Wang S."/>
            <person name="Wang H."/>
            <person name="Wang A."/>
            <person name="Jiang F."/>
            <person name="Liu H."/>
            <person name="Zhao H."/>
            <person name="Xu D."/>
            <person name="Zhang Y."/>
        </authorList>
    </citation>
    <scope>NUCLEOTIDE SEQUENCE [LARGE SCALE GENOMIC DNA]</scope>
    <source>
        <strain evidence="2">cv. Yunnan</strain>
        <tissue evidence="1">Leaves</tissue>
    </source>
</reference>
<sequence>MFDLRADWFRSAVLRLRASEPPPSRNPYQAPHLHNQLPPPMRDPYLTPDPYHPDPRARQTMAPTSAMGVPFDAIHQYVRTSEFVRQGIEHEIRHDLPGQRIDSLGYQVWCKEEKIANLEEVKEILIARTEATRAEAQFAIRVTIAMFVLVLICFLIESYLRR</sequence>
<accession>A0ACB9FYC1</accession>
<dbReference type="EMBL" id="CM042032">
    <property type="protein sequence ID" value="KAI3776237.1"/>
    <property type="molecule type" value="Genomic_DNA"/>
</dbReference>
<protein>
    <submittedName>
        <fullName evidence="1">Uncharacterized protein</fullName>
    </submittedName>
</protein>
<organism evidence="1 2">
    <name type="scientific">Smallanthus sonchifolius</name>
    <dbReference type="NCBI Taxonomy" id="185202"/>
    <lineage>
        <taxon>Eukaryota</taxon>
        <taxon>Viridiplantae</taxon>
        <taxon>Streptophyta</taxon>
        <taxon>Embryophyta</taxon>
        <taxon>Tracheophyta</taxon>
        <taxon>Spermatophyta</taxon>
        <taxon>Magnoliopsida</taxon>
        <taxon>eudicotyledons</taxon>
        <taxon>Gunneridae</taxon>
        <taxon>Pentapetalae</taxon>
        <taxon>asterids</taxon>
        <taxon>campanulids</taxon>
        <taxon>Asterales</taxon>
        <taxon>Asteraceae</taxon>
        <taxon>Asteroideae</taxon>
        <taxon>Heliantheae alliance</taxon>
        <taxon>Millerieae</taxon>
        <taxon>Smallanthus</taxon>
    </lineage>
</organism>
<dbReference type="Proteomes" id="UP001056120">
    <property type="component" value="Linkage Group LG15"/>
</dbReference>
<gene>
    <name evidence="1" type="ORF">L1987_46010</name>
</gene>
<evidence type="ECO:0000313" key="1">
    <source>
        <dbReference type="EMBL" id="KAI3776237.1"/>
    </source>
</evidence>
<keyword evidence="2" id="KW-1185">Reference proteome</keyword>
<comment type="caution">
    <text evidence="1">The sequence shown here is derived from an EMBL/GenBank/DDBJ whole genome shotgun (WGS) entry which is preliminary data.</text>
</comment>
<proteinExistence type="predicted"/>
<evidence type="ECO:0000313" key="2">
    <source>
        <dbReference type="Proteomes" id="UP001056120"/>
    </source>
</evidence>
<reference evidence="2" key="1">
    <citation type="journal article" date="2022" name="Mol. Ecol. Resour.">
        <title>The genomes of chicory, endive, great burdock and yacon provide insights into Asteraceae palaeo-polyploidization history and plant inulin production.</title>
        <authorList>
            <person name="Fan W."/>
            <person name="Wang S."/>
            <person name="Wang H."/>
            <person name="Wang A."/>
            <person name="Jiang F."/>
            <person name="Liu H."/>
            <person name="Zhao H."/>
            <person name="Xu D."/>
            <person name="Zhang Y."/>
        </authorList>
    </citation>
    <scope>NUCLEOTIDE SEQUENCE [LARGE SCALE GENOMIC DNA]</scope>
    <source>
        <strain evidence="2">cv. Yunnan</strain>
    </source>
</reference>